<sequence>MTGTGATAPKPTHQSLRADALLAEARRRPQGRITSGAARAAYARLGLAAKRRTARRDLKALAAEGLLTACGPDSQRYYVANRARMGGSHPGGEADG</sequence>
<dbReference type="EMBL" id="BHZD01000001">
    <property type="protein sequence ID" value="GCD40858.1"/>
    <property type="molecule type" value="Genomic_DNA"/>
</dbReference>
<proteinExistence type="predicted"/>
<organism evidence="1 2">
    <name type="scientific">Streptomyces paromomycinus</name>
    <name type="common">Streptomyces rimosus subsp. paromomycinus</name>
    <dbReference type="NCBI Taxonomy" id="92743"/>
    <lineage>
        <taxon>Bacteria</taxon>
        <taxon>Bacillati</taxon>
        <taxon>Actinomycetota</taxon>
        <taxon>Actinomycetes</taxon>
        <taxon>Kitasatosporales</taxon>
        <taxon>Streptomycetaceae</taxon>
        <taxon>Streptomyces</taxon>
    </lineage>
</organism>
<evidence type="ECO:0000313" key="2">
    <source>
        <dbReference type="Proteomes" id="UP000286746"/>
    </source>
</evidence>
<reference evidence="1 2" key="1">
    <citation type="submission" date="2018-11" db="EMBL/GenBank/DDBJ databases">
        <title>Whole genome sequence of Streptomyces paromomycinus NBRC 15454(T).</title>
        <authorList>
            <person name="Komaki H."/>
            <person name="Tamura T."/>
        </authorList>
    </citation>
    <scope>NUCLEOTIDE SEQUENCE [LARGE SCALE GENOMIC DNA]</scope>
    <source>
        <strain evidence="1 2">NBRC 15454</strain>
    </source>
</reference>
<protein>
    <recommendedName>
        <fullName evidence="3">DeoR family transcriptional regulator</fullName>
    </recommendedName>
</protein>
<comment type="caution">
    <text evidence="1">The sequence shown here is derived from an EMBL/GenBank/DDBJ whole genome shotgun (WGS) entry which is preliminary data.</text>
</comment>
<evidence type="ECO:0008006" key="3">
    <source>
        <dbReference type="Google" id="ProtNLM"/>
    </source>
</evidence>
<gene>
    <name evidence="1" type="ORF">GKJPGBOP_00511</name>
</gene>
<keyword evidence="2" id="KW-1185">Reference proteome</keyword>
<evidence type="ECO:0000313" key="1">
    <source>
        <dbReference type="EMBL" id="GCD40858.1"/>
    </source>
</evidence>
<name>A0A401VUZ7_STREY</name>
<accession>A0A401VUZ7</accession>
<dbReference type="RefSeq" id="WP_125051422.1">
    <property type="nucleotide sequence ID" value="NZ_BHZD01000001.1"/>
</dbReference>
<dbReference type="AlphaFoldDB" id="A0A401VUZ7"/>
<dbReference type="Proteomes" id="UP000286746">
    <property type="component" value="Unassembled WGS sequence"/>
</dbReference>